<feature type="region of interest" description="Disordered" evidence="1">
    <location>
        <begin position="241"/>
        <end position="265"/>
    </location>
</feature>
<feature type="region of interest" description="Disordered" evidence="1">
    <location>
        <begin position="1"/>
        <end position="21"/>
    </location>
</feature>
<feature type="transmembrane region" description="Helical" evidence="2">
    <location>
        <begin position="422"/>
        <end position="445"/>
    </location>
</feature>
<evidence type="ECO:0000256" key="2">
    <source>
        <dbReference type="SAM" id="Phobius"/>
    </source>
</evidence>
<dbReference type="AlphaFoldDB" id="A0A5N5FKT3"/>
<dbReference type="Pfam" id="PF03140">
    <property type="entry name" value="DUF247"/>
    <property type="match status" value="1"/>
</dbReference>
<keyword evidence="2" id="KW-0472">Membrane</keyword>
<reference evidence="3 4" key="2">
    <citation type="submission" date="2019-11" db="EMBL/GenBank/DDBJ databases">
        <title>A de novo genome assembly of a pear dwarfing rootstock.</title>
        <authorList>
            <person name="Wang F."/>
            <person name="Wang J."/>
            <person name="Li S."/>
            <person name="Zhang Y."/>
            <person name="Fang M."/>
            <person name="Ma L."/>
            <person name="Zhao Y."/>
            <person name="Jiang S."/>
        </authorList>
    </citation>
    <scope>NUCLEOTIDE SEQUENCE [LARGE SCALE GENOMIC DNA]</scope>
    <source>
        <strain evidence="3">S2</strain>
        <tissue evidence="3">Leaf</tissue>
    </source>
</reference>
<comment type="caution">
    <text evidence="3">The sequence shown here is derived from an EMBL/GenBank/DDBJ whole genome shotgun (WGS) entry which is preliminary data.</text>
</comment>
<dbReference type="OrthoDB" id="1849062at2759"/>
<sequence>MGEVRNGSREERFKKVREAPETPDYSLKPKIQRVPLMLRNSNTYEKYYEPRAVAIGPFHHGNPRCELAEEFKLMLTKRFLNYTRQTVEALHQKVEEKIKELRECYAKEATQSCDDETLAWMLFLDGCSTLQFIQSFVDEKLEELSIKRDQIAFAQQDLFLLENQVPYQVLELLMSSSNKCGELKKSIETYVQANIGAPGKTQPKKPEQTQPNVAITMEKEPAHPEEKPAHLLDLLRTRMLGTQKNPDNQDKDPPKNPDKRPKDHSVQSFRNVQELDAAGIHFTLSNSNYLGDISFVSHCFAGFLSLPAISVDDSTGPKFMNLIAYEMCPDFKNDFAVTSYISFLDALIDHADDVKKLRSAGVVYNLLGSDKEVAQLFNEIGTDLVPNTDIYRDVKAEIEKHYKTKWKTWMSQFCHDHFSSPWTFLAFVGVLAALGLTGIQTWFAVYSPPSPCDVVCQNLKMRWNLK</sequence>
<evidence type="ECO:0000313" key="4">
    <source>
        <dbReference type="Proteomes" id="UP000327157"/>
    </source>
</evidence>
<reference evidence="3 4" key="1">
    <citation type="submission" date="2019-09" db="EMBL/GenBank/DDBJ databases">
        <authorList>
            <person name="Ou C."/>
        </authorList>
    </citation>
    <scope>NUCLEOTIDE SEQUENCE [LARGE SCALE GENOMIC DNA]</scope>
    <source>
        <strain evidence="3">S2</strain>
        <tissue evidence="3">Leaf</tissue>
    </source>
</reference>
<dbReference type="InterPro" id="IPR004158">
    <property type="entry name" value="DUF247_pln"/>
</dbReference>
<organism evidence="3 4">
    <name type="scientific">Pyrus ussuriensis x Pyrus communis</name>
    <dbReference type="NCBI Taxonomy" id="2448454"/>
    <lineage>
        <taxon>Eukaryota</taxon>
        <taxon>Viridiplantae</taxon>
        <taxon>Streptophyta</taxon>
        <taxon>Embryophyta</taxon>
        <taxon>Tracheophyta</taxon>
        <taxon>Spermatophyta</taxon>
        <taxon>Magnoliopsida</taxon>
        <taxon>eudicotyledons</taxon>
        <taxon>Gunneridae</taxon>
        <taxon>Pentapetalae</taxon>
        <taxon>rosids</taxon>
        <taxon>fabids</taxon>
        <taxon>Rosales</taxon>
        <taxon>Rosaceae</taxon>
        <taxon>Amygdaloideae</taxon>
        <taxon>Maleae</taxon>
        <taxon>Pyrus</taxon>
    </lineage>
</organism>
<accession>A0A5N5FKT3</accession>
<dbReference type="Proteomes" id="UP000327157">
    <property type="component" value="Unassembled WGS sequence"/>
</dbReference>
<keyword evidence="4" id="KW-1185">Reference proteome</keyword>
<keyword evidence="2" id="KW-0812">Transmembrane</keyword>
<name>A0A5N5FKT3_9ROSA</name>
<dbReference type="EMBL" id="SMOL01000678">
    <property type="protein sequence ID" value="KAB2603798.1"/>
    <property type="molecule type" value="Genomic_DNA"/>
</dbReference>
<gene>
    <name evidence="3" type="ORF">D8674_040832</name>
</gene>
<feature type="compositionally biased region" description="Basic and acidic residues" evidence="1">
    <location>
        <begin position="247"/>
        <end position="265"/>
    </location>
</feature>
<feature type="compositionally biased region" description="Basic and acidic residues" evidence="1">
    <location>
        <begin position="1"/>
        <end position="20"/>
    </location>
</feature>
<protein>
    <submittedName>
        <fullName evidence="3">Uncharacterized protein</fullName>
    </submittedName>
</protein>
<dbReference type="PANTHER" id="PTHR31170">
    <property type="entry name" value="BNAC04G53230D PROTEIN"/>
    <property type="match status" value="1"/>
</dbReference>
<evidence type="ECO:0000256" key="1">
    <source>
        <dbReference type="SAM" id="MobiDB-lite"/>
    </source>
</evidence>
<proteinExistence type="predicted"/>
<evidence type="ECO:0000313" key="3">
    <source>
        <dbReference type="EMBL" id="KAB2603798.1"/>
    </source>
</evidence>
<keyword evidence="2" id="KW-1133">Transmembrane helix</keyword>
<dbReference type="PANTHER" id="PTHR31170:SF25">
    <property type="entry name" value="BNAA09G04570D PROTEIN"/>
    <property type="match status" value="1"/>
</dbReference>